<feature type="transmembrane region" description="Helical" evidence="6">
    <location>
        <begin position="207"/>
        <end position="232"/>
    </location>
</feature>
<protein>
    <submittedName>
        <fullName evidence="7">Uncharacterized protein</fullName>
    </submittedName>
</protein>
<dbReference type="PANTHER" id="PTHR30249:SF0">
    <property type="entry name" value="PLASTIDAL GLYCOLATE_GLYCERATE TRANSLOCATOR 1, CHLOROPLASTIC"/>
    <property type="match status" value="1"/>
</dbReference>
<evidence type="ECO:0000313" key="8">
    <source>
        <dbReference type="Proteomes" id="UP000041254"/>
    </source>
</evidence>
<evidence type="ECO:0000256" key="5">
    <source>
        <dbReference type="SAM" id="MobiDB-lite"/>
    </source>
</evidence>
<proteinExistence type="predicted"/>
<dbReference type="Proteomes" id="UP000041254">
    <property type="component" value="Unassembled WGS sequence"/>
</dbReference>
<gene>
    <name evidence="7" type="ORF">Vbra_7315</name>
</gene>
<feature type="transmembrane region" description="Helical" evidence="6">
    <location>
        <begin position="357"/>
        <end position="374"/>
    </location>
</feature>
<organism evidence="7 8">
    <name type="scientific">Vitrella brassicaformis (strain CCMP3155)</name>
    <dbReference type="NCBI Taxonomy" id="1169540"/>
    <lineage>
        <taxon>Eukaryota</taxon>
        <taxon>Sar</taxon>
        <taxon>Alveolata</taxon>
        <taxon>Colpodellida</taxon>
        <taxon>Vitrellaceae</taxon>
        <taxon>Vitrella</taxon>
    </lineage>
</organism>
<dbReference type="InParanoid" id="A0A0G4EG08"/>
<dbReference type="AlphaFoldDB" id="A0A0G4EG08"/>
<dbReference type="GO" id="GO:0016020">
    <property type="term" value="C:membrane"/>
    <property type="evidence" value="ECO:0007669"/>
    <property type="project" value="UniProtKB-SubCell"/>
</dbReference>
<accession>A0A0G4EG08</accession>
<keyword evidence="2 6" id="KW-0812">Transmembrane</keyword>
<feature type="compositionally biased region" description="Basic and acidic residues" evidence="5">
    <location>
        <begin position="1"/>
        <end position="14"/>
    </location>
</feature>
<evidence type="ECO:0000313" key="7">
    <source>
        <dbReference type="EMBL" id="CEL94642.1"/>
    </source>
</evidence>
<keyword evidence="3 6" id="KW-1133">Transmembrane helix</keyword>
<name>A0A0G4EG08_VITBC</name>
<evidence type="ECO:0000256" key="6">
    <source>
        <dbReference type="SAM" id="Phobius"/>
    </source>
</evidence>
<dbReference type="OrthoDB" id="2502820at2759"/>
<evidence type="ECO:0000256" key="4">
    <source>
        <dbReference type="ARBA" id="ARBA00023136"/>
    </source>
</evidence>
<reference evidence="7 8" key="1">
    <citation type="submission" date="2014-11" db="EMBL/GenBank/DDBJ databases">
        <authorList>
            <person name="Zhu J."/>
            <person name="Qi W."/>
            <person name="Song R."/>
        </authorList>
    </citation>
    <scope>NUCLEOTIDE SEQUENCE [LARGE SCALE GENOMIC DNA]</scope>
</reference>
<comment type="subcellular location">
    <subcellularLocation>
        <location evidence="1">Membrane</location>
        <topology evidence="1">Multi-pass membrane protein</topology>
    </subcellularLocation>
</comment>
<keyword evidence="4 6" id="KW-0472">Membrane</keyword>
<feature type="transmembrane region" description="Helical" evidence="6">
    <location>
        <begin position="149"/>
        <end position="172"/>
    </location>
</feature>
<feature type="transmembrane region" description="Helical" evidence="6">
    <location>
        <begin position="426"/>
        <end position="452"/>
    </location>
</feature>
<dbReference type="InterPro" id="IPR007300">
    <property type="entry name" value="CidB/LrgB"/>
</dbReference>
<evidence type="ECO:0000256" key="1">
    <source>
        <dbReference type="ARBA" id="ARBA00004141"/>
    </source>
</evidence>
<dbReference type="Pfam" id="PF04172">
    <property type="entry name" value="LrgB"/>
    <property type="match status" value="1"/>
</dbReference>
<feature type="region of interest" description="Disordered" evidence="5">
    <location>
        <begin position="1"/>
        <end position="21"/>
    </location>
</feature>
<dbReference type="VEuPathDB" id="CryptoDB:Vbra_7315"/>
<feature type="transmembrane region" description="Helical" evidence="6">
    <location>
        <begin position="33"/>
        <end position="57"/>
    </location>
</feature>
<feature type="transmembrane region" description="Helical" evidence="6">
    <location>
        <begin position="272"/>
        <end position="290"/>
    </location>
</feature>
<dbReference type="PANTHER" id="PTHR30249">
    <property type="entry name" value="PUTATIVE SEROTONIN TRANSPORTER"/>
    <property type="match status" value="1"/>
</dbReference>
<dbReference type="EMBL" id="CDMY01000224">
    <property type="protein sequence ID" value="CEL94642.1"/>
    <property type="molecule type" value="Genomic_DNA"/>
</dbReference>
<sequence>MAGAEDVKNAKGGDDAEADGDGDLPHSPCAKMLSWWAGWCVGSAARLVAGVVLLSILSELLQKCPRLQGLLPAWLSIFKAAEGTLLKWMIVLFLPAVLGLPALAETTSIECNCRGVTEEISPIEMEEGVNKEEEGPAARPKLAPKASVAWVRPYAAVGGVCLVLFLMVLVAAPAYLQILSQLLMIVWLPWTFGSLRQLEARIPSSRWYRYVAIPVLGTLAMAWLMMLTLAAVRDVPFPLVVREFRTGELLRILPSLIDASHSRSYDFGAGDVLLYLLNSATIAMAFPMHSRLPQMRKFFIELNAAALIVSIASIMLSVSCSRLIGLSPTISASMSLRSVTAPIAIASSRYLGGANESLVGGICVMTGTTGVLLYDKILGLLRRWTATMKKDTLDVMQGVAVGVSCHGQGTSMLLLTHPGAAPFSAIAFALLGIYSAVLMAIPAVPAAVAAIAKL</sequence>
<evidence type="ECO:0000256" key="3">
    <source>
        <dbReference type="ARBA" id="ARBA00022989"/>
    </source>
</evidence>
<evidence type="ECO:0000256" key="2">
    <source>
        <dbReference type="ARBA" id="ARBA00022692"/>
    </source>
</evidence>
<keyword evidence="8" id="KW-1185">Reference proteome</keyword>
<feature type="transmembrane region" description="Helical" evidence="6">
    <location>
        <begin position="302"/>
        <end position="324"/>
    </location>
</feature>